<comment type="caution">
    <text evidence="2">The sequence shown here is derived from an EMBL/GenBank/DDBJ whole genome shotgun (WGS) entry which is preliminary data.</text>
</comment>
<dbReference type="GeneID" id="85305921"/>
<keyword evidence="3" id="KW-1185">Reference proteome</keyword>
<accession>A0AAJ0CAL6</accession>
<proteinExistence type="predicted"/>
<dbReference type="AlphaFoldDB" id="A0AAJ0CAL6"/>
<name>A0AAJ0CAL6_9PEZI</name>
<evidence type="ECO:0000313" key="2">
    <source>
        <dbReference type="EMBL" id="KAK1770781.1"/>
    </source>
</evidence>
<evidence type="ECO:0000256" key="1">
    <source>
        <dbReference type="SAM" id="SignalP"/>
    </source>
</evidence>
<protein>
    <recommendedName>
        <fullName evidence="4">Secreted protein</fullName>
    </recommendedName>
</protein>
<dbReference type="EMBL" id="MU838999">
    <property type="protein sequence ID" value="KAK1770781.1"/>
    <property type="molecule type" value="Genomic_DNA"/>
</dbReference>
<keyword evidence="1" id="KW-0732">Signal</keyword>
<reference evidence="2" key="1">
    <citation type="submission" date="2023-06" db="EMBL/GenBank/DDBJ databases">
        <title>Genome-scale phylogeny and comparative genomics of the fungal order Sordariales.</title>
        <authorList>
            <consortium name="Lawrence Berkeley National Laboratory"/>
            <person name="Hensen N."/>
            <person name="Bonometti L."/>
            <person name="Westerberg I."/>
            <person name="Brannstrom I.O."/>
            <person name="Guillou S."/>
            <person name="Cros-Aarteil S."/>
            <person name="Calhoun S."/>
            <person name="Haridas S."/>
            <person name="Kuo A."/>
            <person name="Mondo S."/>
            <person name="Pangilinan J."/>
            <person name="Riley R."/>
            <person name="Labutti K."/>
            <person name="Andreopoulos B."/>
            <person name="Lipzen A."/>
            <person name="Chen C."/>
            <person name="Yanf M."/>
            <person name="Daum C."/>
            <person name="Ng V."/>
            <person name="Clum A."/>
            <person name="Steindorff A."/>
            <person name="Ohm R."/>
            <person name="Martin F."/>
            <person name="Silar P."/>
            <person name="Natvig D."/>
            <person name="Lalanne C."/>
            <person name="Gautier V."/>
            <person name="Ament-Velasquez S.L."/>
            <person name="Kruys A."/>
            <person name="Hutchinson M.I."/>
            <person name="Powell A.J."/>
            <person name="Barry K."/>
            <person name="Miller A.N."/>
            <person name="Grigoriev I.V."/>
            <person name="Debuchy R."/>
            <person name="Gladieux P."/>
            <person name="Thoren M.H."/>
            <person name="Johannesson H."/>
        </authorList>
    </citation>
    <scope>NUCLEOTIDE SEQUENCE</scope>
    <source>
        <strain evidence="2">8032-3</strain>
    </source>
</reference>
<gene>
    <name evidence="2" type="ORF">QBC33DRAFT_216653</name>
</gene>
<organism evidence="2 3">
    <name type="scientific">Phialemonium atrogriseum</name>
    <dbReference type="NCBI Taxonomy" id="1093897"/>
    <lineage>
        <taxon>Eukaryota</taxon>
        <taxon>Fungi</taxon>
        <taxon>Dikarya</taxon>
        <taxon>Ascomycota</taxon>
        <taxon>Pezizomycotina</taxon>
        <taxon>Sordariomycetes</taxon>
        <taxon>Sordariomycetidae</taxon>
        <taxon>Cephalothecales</taxon>
        <taxon>Cephalothecaceae</taxon>
        <taxon>Phialemonium</taxon>
    </lineage>
</organism>
<evidence type="ECO:0008006" key="4">
    <source>
        <dbReference type="Google" id="ProtNLM"/>
    </source>
</evidence>
<feature type="chain" id="PRO_5042493888" description="Secreted protein" evidence="1">
    <location>
        <begin position="20"/>
        <end position="147"/>
    </location>
</feature>
<sequence length="147" mass="16135">MSPGLFWIGSSLCVPYLLAKRPLAPMLSTMWLRRGRSFGLNPSGFDHVFFFLSLVPSGDICSRGGWFISILKQLARLGLVVYGSDKCMVYIFSIFLAVEGLAGKRSEKGAGTASDTTSSCLVDHVGLGEKRKQCTLHRCQLVRLSRS</sequence>
<feature type="signal peptide" evidence="1">
    <location>
        <begin position="1"/>
        <end position="19"/>
    </location>
</feature>
<dbReference type="Proteomes" id="UP001244011">
    <property type="component" value="Unassembled WGS sequence"/>
</dbReference>
<evidence type="ECO:0000313" key="3">
    <source>
        <dbReference type="Proteomes" id="UP001244011"/>
    </source>
</evidence>
<dbReference type="RefSeq" id="XP_060286994.1">
    <property type="nucleotide sequence ID" value="XM_060422734.1"/>
</dbReference>